<keyword evidence="2" id="KW-1133">Transmembrane helix</keyword>
<dbReference type="InterPro" id="IPR013128">
    <property type="entry name" value="Peptidase_C1A"/>
</dbReference>
<protein>
    <submittedName>
        <fullName evidence="4">Cathepsin L</fullName>
    </submittedName>
    <submittedName>
        <fullName evidence="5">Cathepsin_L</fullName>
    </submittedName>
</protein>
<reference evidence="4" key="1">
    <citation type="submission" date="2023-06" db="EMBL/GenBank/DDBJ databases">
        <authorList>
            <person name="Kurt Z."/>
        </authorList>
    </citation>
    <scope>NUCLEOTIDE SEQUENCE</scope>
</reference>
<keyword evidence="6" id="KW-1185">Reference proteome</keyword>
<dbReference type="Proteomes" id="UP001642409">
    <property type="component" value="Unassembled WGS sequence"/>
</dbReference>
<dbReference type="Gene3D" id="3.90.70.10">
    <property type="entry name" value="Cysteine proteinases"/>
    <property type="match status" value="1"/>
</dbReference>
<dbReference type="GO" id="GO:0008234">
    <property type="term" value="F:cysteine-type peptidase activity"/>
    <property type="evidence" value="ECO:0007669"/>
    <property type="project" value="InterPro"/>
</dbReference>
<comment type="caution">
    <text evidence="4">The sequence shown here is derived from an EMBL/GenBank/DDBJ whole genome shotgun (WGS) entry which is preliminary data.</text>
</comment>
<dbReference type="Pfam" id="PF00112">
    <property type="entry name" value="Peptidase_C1"/>
    <property type="match status" value="1"/>
</dbReference>
<organism evidence="4">
    <name type="scientific">Hexamita inflata</name>
    <dbReference type="NCBI Taxonomy" id="28002"/>
    <lineage>
        <taxon>Eukaryota</taxon>
        <taxon>Metamonada</taxon>
        <taxon>Diplomonadida</taxon>
        <taxon>Hexamitidae</taxon>
        <taxon>Hexamitinae</taxon>
        <taxon>Hexamita</taxon>
    </lineage>
</organism>
<evidence type="ECO:0000313" key="4">
    <source>
        <dbReference type="EMBL" id="CAI9937389.1"/>
    </source>
</evidence>
<proteinExistence type="inferred from homology"/>
<dbReference type="EMBL" id="CATOUU010000646">
    <property type="protein sequence ID" value="CAI9937389.1"/>
    <property type="molecule type" value="Genomic_DNA"/>
</dbReference>
<comment type="similarity">
    <text evidence="1">Belongs to the peptidase C1 family.</text>
</comment>
<dbReference type="InterPro" id="IPR039417">
    <property type="entry name" value="Peptidase_C1A_papain-like"/>
</dbReference>
<dbReference type="EMBL" id="CAXDID020000118">
    <property type="protein sequence ID" value="CAL6030803.1"/>
    <property type="molecule type" value="Genomic_DNA"/>
</dbReference>
<gene>
    <name evidence="4" type="ORF">HINF_LOCUS25034</name>
    <name evidence="5" type="ORF">HINF_LOCUS33680</name>
</gene>
<evidence type="ECO:0000313" key="5">
    <source>
        <dbReference type="EMBL" id="CAL6030803.1"/>
    </source>
</evidence>
<feature type="transmembrane region" description="Helical" evidence="2">
    <location>
        <begin position="825"/>
        <end position="846"/>
    </location>
</feature>
<feature type="domain" description="Peptidase C1A papain C-terminal" evidence="3">
    <location>
        <begin position="107"/>
        <end position="386"/>
    </location>
</feature>
<dbReference type="SUPFAM" id="SSF54001">
    <property type="entry name" value="Cysteine proteinases"/>
    <property type="match status" value="1"/>
</dbReference>
<dbReference type="GO" id="GO:0006508">
    <property type="term" value="P:proteolysis"/>
    <property type="evidence" value="ECO:0007669"/>
    <property type="project" value="InterPro"/>
</dbReference>
<name>A0AA86U230_9EUKA</name>
<dbReference type="AlphaFoldDB" id="A0AA86U230"/>
<dbReference type="CDD" id="cd02248">
    <property type="entry name" value="Peptidase_C1A"/>
    <property type="match status" value="1"/>
</dbReference>
<dbReference type="InterPro" id="IPR000668">
    <property type="entry name" value="Peptidase_C1A_C"/>
</dbReference>
<dbReference type="InterPro" id="IPR038765">
    <property type="entry name" value="Papain-like_cys_pep_sf"/>
</dbReference>
<dbReference type="PANTHER" id="PTHR12411">
    <property type="entry name" value="CYSTEINE PROTEASE FAMILY C1-RELATED"/>
    <property type="match status" value="1"/>
</dbReference>
<reference evidence="5 6" key="2">
    <citation type="submission" date="2024-07" db="EMBL/GenBank/DDBJ databases">
        <authorList>
            <person name="Akdeniz Z."/>
        </authorList>
    </citation>
    <scope>NUCLEOTIDE SEQUENCE [LARGE SCALE GENOMIC DNA]</scope>
</reference>
<dbReference type="PRINTS" id="PR00705">
    <property type="entry name" value="PAPAIN"/>
</dbReference>
<keyword evidence="2" id="KW-0472">Membrane</keyword>
<evidence type="ECO:0000256" key="1">
    <source>
        <dbReference type="ARBA" id="ARBA00008455"/>
    </source>
</evidence>
<dbReference type="SMART" id="SM00645">
    <property type="entry name" value="Pept_C1"/>
    <property type="match status" value="1"/>
</dbReference>
<keyword evidence="2" id="KW-0812">Transmembrane</keyword>
<accession>A0AA86U230</accession>
<evidence type="ECO:0000259" key="3">
    <source>
        <dbReference type="SMART" id="SM00645"/>
    </source>
</evidence>
<evidence type="ECO:0000256" key="2">
    <source>
        <dbReference type="SAM" id="Phobius"/>
    </source>
</evidence>
<evidence type="ECO:0000313" key="6">
    <source>
        <dbReference type="Proteomes" id="UP001642409"/>
    </source>
</evidence>
<sequence>MIGILLTIQSKLVSMSCDEAFAEFKQTFKKVYENNEEEKKVIFCTNFLDLQELLLTDPYLPVGLVEIMDIVHQETVQIPKNGTLNLLQAAKSDYCSAVNPLPDLETVYPSVDLREMQLVTPAKNQGQCGSCYMFQTMAILENAILRDQKNLNTFWQQKAKSSTFSLSEQFQLSNAICDSCYYCGGGNFVIQTYIMVPGNRQQATPLRAPIQTIELTENFPYSYTANQAAWQAGTIIPPKITSDNYLLPVKMFNNSGLYAAWCNAGAKVTPVVKIFDDNTTTFNASTIKTIKSYLSRGIAVASIMYVGSGTTATTFQHYTGGSILYAPCPTYNHDHAVTFVGYGTKNGKNVWVIKNSWGTGWGDKGFYFVEIGSNSYCTEHFAYTIIPKNFNMTETTAYPRGTQDRGKFNTLDCDTYFTNISGVVTCYDACHAANPVYIIGKFECLVSCPNLQQCDTFCQGATPFKDSGKCVARCSSGAYQVSGGALLCQSSCTGLYILNLSNSNSQQCINQCPSATPYYETGACVANCTSNSYSVVIGAQTLMCQTSCVFYILNASNGNSKQCLTTCPTTNPYSDAGLCSVRCTSGSYANVSGVFTCQASCTQFYVINVSNQNSQQCVTVCPVQYFIIGQLCSSYCPAEIPYNSSATTCVVKCATGAYQIYGTTLSCVTSCPGMYITNQTSATNQCITACPSATPYYQTGACVSKCTTSAYILVGSVFTCQASCKYYVLNVTNGNTKQCLTSCTGTTPYSTSGLCSARCSSGAYSLVSGVFTCQNSCPKLFVTNTTNNNSKQCVTACTTVQIQSGSQCKPKCTANCISPVVKTTLIIAISLATIAIIAAVVTAFMCRRKKNTGVLKIKINEMKQNYTKPSFLSI</sequence>